<dbReference type="SMART" id="SM00448">
    <property type="entry name" value="REC"/>
    <property type="match status" value="1"/>
</dbReference>
<sequence length="351" mass="38876">MLEGREVLIVEDDPVFSRLVSGFLHKEGCVVRIAENGLEGLRSLREAIPDLLISDLSMPVMTGLEFVEEVSREYPMLPVIVISGTGGMSDVAQALRFGVKDFLIKPIEDVMTVKSSILSVLGDDKLAANANNDFSQQWFRVNHDDERPLNEELKWHLDELLDNPVIARDLLIGLLPEQTSKQGDWQLSYHSLQSTDASPIVLDYTWLIDGKLAFYIVDSASAEENGPATTLMIRAFFNEYLRSNQATERSLIKLIQQIETAIKKSSYASPINALFGILNAPESELELLSVGLDVQADAEGEVHSLRNAHMLGIDACDSSFNVLKLEQGKARLSLSQIGLSSFSVEIERLNS</sequence>
<dbReference type="PROSITE" id="PS50110">
    <property type="entry name" value="RESPONSE_REGULATORY"/>
    <property type="match status" value="1"/>
</dbReference>
<dbReference type="Proteomes" id="UP000094936">
    <property type="component" value="Unassembled WGS sequence"/>
</dbReference>
<dbReference type="PANTHER" id="PTHR43228">
    <property type="entry name" value="TWO-COMPONENT RESPONSE REGULATOR"/>
    <property type="match status" value="1"/>
</dbReference>
<gene>
    <name evidence="3" type="ORF">A8L45_01545</name>
</gene>
<dbReference type="OrthoDB" id="6399952at2"/>
<dbReference type="AlphaFoldDB" id="A0A1C3ER90"/>
<dbReference type="Gene3D" id="3.40.50.2300">
    <property type="match status" value="1"/>
</dbReference>
<dbReference type="InterPro" id="IPR036457">
    <property type="entry name" value="PPM-type-like_dom_sf"/>
</dbReference>
<protein>
    <submittedName>
        <fullName evidence="3">Two-component system response regulator</fullName>
    </submittedName>
</protein>
<comment type="caution">
    <text evidence="3">The sequence shown here is derived from an EMBL/GenBank/DDBJ whole genome shotgun (WGS) entry which is preliminary data.</text>
</comment>
<dbReference type="RefSeq" id="WP_068898518.1">
    <property type="nucleotide sequence ID" value="NZ_JBHUIF010000032.1"/>
</dbReference>
<dbReference type="InterPro" id="IPR011006">
    <property type="entry name" value="CheY-like_superfamily"/>
</dbReference>
<keyword evidence="4" id="KW-1185">Reference proteome</keyword>
<evidence type="ECO:0000256" key="1">
    <source>
        <dbReference type="PROSITE-ProRule" id="PRU00169"/>
    </source>
</evidence>
<reference evidence="3 4" key="1">
    <citation type="submission" date="2016-05" db="EMBL/GenBank/DDBJ databases">
        <title>Genomic Taxonomy of the Vibrionaceae.</title>
        <authorList>
            <person name="Gomez-Gil B."/>
            <person name="Enciso-Ibarra J."/>
        </authorList>
    </citation>
    <scope>NUCLEOTIDE SEQUENCE [LARGE SCALE GENOMIC DNA]</scope>
    <source>
        <strain evidence="3 4">CAIM 1920</strain>
    </source>
</reference>
<dbReference type="InterPro" id="IPR052048">
    <property type="entry name" value="ST_Response_Regulator"/>
</dbReference>
<name>A0A1C3ER90_9GAMM</name>
<dbReference type="Gene3D" id="3.60.40.10">
    <property type="entry name" value="PPM-type phosphatase domain"/>
    <property type="match status" value="1"/>
</dbReference>
<dbReference type="SUPFAM" id="SSF52172">
    <property type="entry name" value="CheY-like"/>
    <property type="match status" value="1"/>
</dbReference>
<dbReference type="Pfam" id="PF00072">
    <property type="entry name" value="Response_reg"/>
    <property type="match status" value="1"/>
</dbReference>
<accession>A0A1C3ER90</accession>
<dbReference type="STRING" id="1080227.A8L45_01545"/>
<feature type="modified residue" description="4-aspartylphosphate" evidence="1">
    <location>
        <position position="55"/>
    </location>
</feature>
<dbReference type="InterPro" id="IPR001789">
    <property type="entry name" value="Sig_transdc_resp-reg_receiver"/>
</dbReference>
<keyword evidence="1" id="KW-0597">Phosphoprotein</keyword>
<evidence type="ECO:0000313" key="4">
    <source>
        <dbReference type="Proteomes" id="UP000094936"/>
    </source>
</evidence>
<dbReference type="GO" id="GO:0000160">
    <property type="term" value="P:phosphorelay signal transduction system"/>
    <property type="evidence" value="ECO:0007669"/>
    <property type="project" value="InterPro"/>
</dbReference>
<feature type="domain" description="Response regulatory" evidence="2">
    <location>
        <begin position="6"/>
        <end position="120"/>
    </location>
</feature>
<evidence type="ECO:0000313" key="3">
    <source>
        <dbReference type="EMBL" id="ODA35752.1"/>
    </source>
</evidence>
<dbReference type="EMBL" id="LYBM01000002">
    <property type="protein sequence ID" value="ODA35752.1"/>
    <property type="molecule type" value="Genomic_DNA"/>
</dbReference>
<evidence type="ECO:0000259" key="2">
    <source>
        <dbReference type="PROSITE" id="PS50110"/>
    </source>
</evidence>
<proteinExistence type="predicted"/>
<dbReference type="PANTHER" id="PTHR43228:SF1">
    <property type="entry name" value="TWO-COMPONENT RESPONSE REGULATOR ARR22"/>
    <property type="match status" value="1"/>
</dbReference>
<organism evidence="3 4">
    <name type="scientific">Veronia pacifica</name>
    <dbReference type="NCBI Taxonomy" id="1080227"/>
    <lineage>
        <taxon>Bacteria</taxon>
        <taxon>Pseudomonadati</taxon>
        <taxon>Pseudomonadota</taxon>
        <taxon>Gammaproteobacteria</taxon>
        <taxon>Vibrionales</taxon>
        <taxon>Vibrionaceae</taxon>
        <taxon>Veronia</taxon>
    </lineage>
</organism>